<evidence type="ECO:0000256" key="7">
    <source>
        <dbReference type="ARBA" id="ARBA00023139"/>
    </source>
</evidence>
<comment type="subunit">
    <text evidence="3 12">Homodimer.</text>
</comment>
<dbReference type="HOGENOM" id="CLU_068449_3_0_6"/>
<evidence type="ECO:0000256" key="9">
    <source>
        <dbReference type="ARBA" id="ARBA00023288"/>
    </source>
</evidence>
<feature type="domain" description="Lipocalin/cytosolic fatty-acid binding" evidence="13">
    <location>
        <begin position="29"/>
        <end position="166"/>
    </location>
</feature>
<evidence type="ECO:0000256" key="12">
    <source>
        <dbReference type="PIRNR" id="PIRNR036893"/>
    </source>
</evidence>
<dbReference type="GO" id="GO:0006950">
    <property type="term" value="P:response to stress"/>
    <property type="evidence" value="ECO:0007669"/>
    <property type="project" value="UniProtKB-ARBA"/>
</dbReference>
<evidence type="ECO:0000256" key="10">
    <source>
        <dbReference type="ARBA" id="ARBA00057024"/>
    </source>
</evidence>
<dbReference type="Gene3D" id="2.40.128.20">
    <property type="match status" value="1"/>
</dbReference>
<sequence>MPALALFLVLTGCTGIPDGVKPVQNLEPERYLGTWYSIARLDHSFERDLTNVTAHYELRDDGSIRVVNRGYHPDKEEWREARGVARFIESPNVGRLKVSFFGPFYGGYNLIALDDEDYQYAMVSGPTRSYLWILARSPDLDEEIVDSLVEQARELGFDVDDLIYVQHDQGDDV</sequence>
<dbReference type="InterPro" id="IPR000566">
    <property type="entry name" value="Lipocln_cytosolic_FA-bd_dom"/>
</dbReference>
<organism evidence="14 15">
    <name type="scientific">Ectothiorhodospira haloalkaliphila</name>
    <dbReference type="NCBI Taxonomy" id="421628"/>
    <lineage>
        <taxon>Bacteria</taxon>
        <taxon>Pseudomonadati</taxon>
        <taxon>Pseudomonadota</taxon>
        <taxon>Gammaproteobacteria</taxon>
        <taxon>Chromatiales</taxon>
        <taxon>Ectothiorhodospiraceae</taxon>
        <taxon>Ectothiorhodospira</taxon>
    </lineage>
</organism>
<proteinExistence type="inferred from homology"/>
<dbReference type="PRINTS" id="PR01171">
    <property type="entry name" value="BCTLIPOCALIN"/>
</dbReference>
<keyword evidence="5 12" id="KW-0446">Lipid-binding</keyword>
<keyword evidence="15" id="KW-1185">Reference proteome</keyword>
<reference evidence="14 15" key="1">
    <citation type="journal article" date="2014" name="J Genomics">
        <title>Draft Genome Sequence of the Extremely Halophilic Phototrophic Purple Sulfur Bacterium Halorhodospira halochloris.</title>
        <authorList>
            <person name="Singh K.S."/>
            <person name="Kirksey J."/>
            <person name="Hoff W.D."/>
            <person name="Deole R."/>
        </authorList>
    </citation>
    <scope>NUCLEOTIDE SEQUENCE [LARGE SCALE GENOMIC DNA]</scope>
    <source>
        <strain evidence="14 15">A</strain>
    </source>
</reference>
<dbReference type="SUPFAM" id="SSF50814">
    <property type="entry name" value="Lipocalins"/>
    <property type="match status" value="1"/>
</dbReference>
<keyword evidence="6 12" id="KW-0472">Membrane</keyword>
<dbReference type="GO" id="GO:0008289">
    <property type="term" value="F:lipid binding"/>
    <property type="evidence" value="ECO:0007669"/>
    <property type="project" value="UniProtKB-UniRule"/>
</dbReference>
<evidence type="ECO:0000256" key="3">
    <source>
        <dbReference type="ARBA" id="ARBA00011738"/>
    </source>
</evidence>
<dbReference type="InterPro" id="IPR002446">
    <property type="entry name" value="Lipocalin_bac"/>
</dbReference>
<evidence type="ECO:0000259" key="13">
    <source>
        <dbReference type="Pfam" id="PF08212"/>
    </source>
</evidence>
<keyword evidence="4" id="KW-0732">Signal</keyword>
<reference evidence="15" key="2">
    <citation type="submission" date="2014-02" db="EMBL/GenBank/DDBJ databases">
        <title>Draft Genome Sequence of extremely halophilic bacteria Halorhodospira halochloris.</title>
        <authorList>
            <person name="Singh K.S."/>
        </authorList>
    </citation>
    <scope>NUCLEOTIDE SEQUENCE [LARGE SCALE GENOMIC DNA]</scope>
    <source>
        <strain evidence="15">A</strain>
    </source>
</reference>
<comment type="similarity">
    <text evidence="2 12">Belongs to the calycin superfamily. Lipocalin family.</text>
</comment>
<dbReference type="InterPro" id="IPR012674">
    <property type="entry name" value="Calycin"/>
</dbReference>
<dbReference type="GO" id="GO:0009279">
    <property type="term" value="C:cell outer membrane"/>
    <property type="evidence" value="ECO:0007669"/>
    <property type="project" value="UniProtKB-SubCell"/>
</dbReference>
<dbReference type="InterPro" id="IPR022271">
    <property type="entry name" value="Lipocalin_ApoD"/>
</dbReference>
<keyword evidence="9 12" id="KW-0449">Lipoprotein</keyword>
<comment type="function">
    <text evidence="10 12">Involved in the storage or transport of lipids necessary for membrane maintenance under stressful conditions. Displays a binding preference for lysophospholipids.</text>
</comment>
<gene>
    <name evidence="14" type="ORF">M911_11335</name>
</gene>
<evidence type="ECO:0000256" key="2">
    <source>
        <dbReference type="ARBA" id="ARBA00006889"/>
    </source>
</evidence>
<dbReference type="PANTHER" id="PTHR10612:SF34">
    <property type="entry name" value="APOLIPOPROTEIN D"/>
    <property type="match status" value="1"/>
</dbReference>
<evidence type="ECO:0000256" key="1">
    <source>
        <dbReference type="ARBA" id="ARBA00004459"/>
    </source>
</evidence>
<evidence type="ECO:0000256" key="6">
    <source>
        <dbReference type="ARBA" id="ARBA00023136"/>
    </source>
</evidence>
<dbReference type="PROSITE" id="PS00213">
    <property type="entry name" value="LIPOCALIN"/>
    <property type="match status" value="1"/>
</dbReference>
<protein>
    <recommendedName>
        <fullName evidence="11 12">Outer membrane lipoprotein Blc</fullName>
    </recommendedName>
</protein>
<accession>W8KRQ0</accession>
<evidence type="ECO:0000256" key="11">
    <source>
        <dbReference type="ARBA" id="ARBA00071217"/>
    </source>
</evidence>
<dbReference type="EMBL" id="CP007268">
    <property type="protein sequence ID" value="AHK79657.1"/>
    <property type="molecule type" value="Genomic_DNA"/>
</dbReference>
<dbReference type="PANTHER" id="PTHR10612">
    <property type="entry name" value="APOLIPOPROTEIN D"/>
    <property type="match status" value="1"/>
</dbReference>
<comment type="subcellular location">
    <subcellularLocation>
        <location evidence="1">Cell outer membrane</location>
        <topology evidence="1">Lipid-anchor</topology>
    </subcellularLocation>
</comment>
<dbReference type="AlphaFoldDB" id="W8KRQ0"/>
<dbReference type="InterPro" id="IPR022272">
    <property type="entry name" value="Lipocalin_CS"/>
</dbReference>
<evidence type="ECO:0000256" key="8">
    <source>
        <dbReference type="ARBA" id="ARBA00023237"/>
    </source>
</evidence>
<evidence type="ECO:0000313" key="15">
    <source>
        <dbReference type="Proteomes" id="UP000019442"/>
    </source>
</evidence>
<evidence type="ECO:0000313" key="14">
    <source>
        <dbReference type="EMBL" id="AHK79657.1"/>
    </source>
</evidence>
<dbReference type="PIRSF" id="PIRSF036893">
    <property type="entry name" value="Lipocalin_ApoD"/>
    <property type="match status" value="1"/>
</dbReference>
<dbReference type="FunFam" id="2.40.128.20:FF:000002">
    <property type="entry name" value="Outer membrane lipoprotein Blc"/>
    <property type="match status" value="1"/>
</dbReference>
<dbReference type="Pfam" id="PF08212">
    <property type="entry name" value="Lipocalin_2"/>
    <property type="match status" value="1"/>
</dbReference>
<dbReference type="KEGG" id="hhc:M911_11335"/>
<dbReference type="Proteomes" id="UP000019442">
    <property type="component" value="Chromosome"/>
</dbReference>
<dbReference type="CDD" id="cd19438">
    <property type="entry name" value="lipocalin_Blc-like"/>
    <property type="match status" value="1"/>
</dbReference>
<dbReference type="PATRIC" id="fig|1354791.3.peg.2714"/>
<evidence type="ECO:0000256" key="4">
    <source>
        <dbReference type="ARBA" id="ARBA00022729"/>
    </source>
</evidence>
<name>W8KRQ0_9GAMM</name>
<keyword evidence="7" id="KW-0564">Palmitate</keyword>
<evidence type="ECO:0000256" key="5">
    <source>
        <dbReference type="ARBA" id="ARBA00023121"/>
    </source>
</evidence>
<dbReference type="InterPro" id="IPR047202">
    <property type="entry name" value="Lipocalin_Blc-like_dom"/>
</dbReference>
<keyword evidence="8 12" id="KW-0998">Cell outer membrane</keyword>